<name>A0A5N6KY53_9ROSI</name>
<protein>
    <submittedName>
        <fullName evidence="2">Uncharacterized protein</fullName>
    </submittedName>
</protein>
<dbReference type="AlphaFoldDB" id="A0A5N6KY53"/>
<feature type="region of interest" description="Disordered" evidence="1">
    <location>
        <begin position="24"/>
        <end position="50"/>
    </location>
</feature>
<comment type="caution">
    <text evidence="2">The sequence shown here is derived from an EMBL/GenBank/DDBJ whole genome shotgun (WGS) entry which is preliminary data.</text>
</comment>
<organism evidence="2 3">
    <name type="scientific">Carpinus fangiana</name>
    <dbReference type="NCBI Taxonomy" id="176857"/>
    <lineage>
        <taxon>Eukaryota</taxon>
        <taxon>Viridiplantae</taxon>
        <taxon>Streptophyta</taxon>
        <taxon>Embryophyta</taxon>
        <taxon>Tracheophyta</taxon>
        <taxon>Spermatophyta</taxon>
        <taxon>Magnoliopsida</taxon>
        <taxon>eudicotyledons</taxon>
        <taxon>Gunneridae</taxon>
        <taxon>Pentapetalae</taxon>
        <taxon>rosids</taxon>
        <taxon>fabids</taxon>
        <taxon>Fagales</taxon>
        <taxon>Betulaceae</taxon>
        <taxon>Carpinus</taxon>
    </lineage>
</organism>
<reference evidence="2 3" key="1">
    <citation type="submission" date="2019-06" db="EMBL/GenBank/DDBJ databases">
        <title>A chromosomal-level reference genome of Carpinus fangiana (Coryloideae, Betulaceae).</title>
        <authorList>
            <person name="Yang X."/>
            <person name="Wang Z."/>
            <person name="Zhang L."/>
            <person name="Hao G."/>
            <person name="Liu J."/>
            <person name="Yang Y."/>
        </authorList>
    </citation>
    <scope>NUCLEOTIDE SEQUENCE [LARGE SCALE GENOMIC DNA]</scope>
    <source>
        <strain evidence="2">Cfa_2016G</strain>
        <tissue evidence="2">Leaf</tissue>
    </source>
</reference>
<sequence length="203" mass="22624">MATPDLATITERMKVVTDALHDRRSRMEFRDLPEDDDNPKDENERPRNLLLTSRRAPRVVKPLRSTVGASMSLCGGRGLPSERGSFLKNPKTGFTKMKIKVEHVGSVDDDFVLGDLLREYDYRLREVEGMMFGAGKKVDLTFLDEVVGRIEEALEMHLGQDSDCLRGSAKHNAESVHSAAEDDRNDGGHAMAQGGSIEDHDML</sequence>
<dbReference type="Proteomes" id="UP000327013">
    <property type="component" value="Unassembled WGS sequence"/>
</dbReference>
<feature type="region of interest" description="Disordered" evidence="1">
    <location>
        <begin position="165"/>
        <end position="203"/>
    </location>
</feature>
<gene>
    <name evidence="2" type="ORF">FH972_024480</name>
</gene>
<accession>A0A5N6KY53</accession>
<evidence type="ECO:0000313" key="3">
    <source>
        <dbReference type="Proteomes" id="UP000327013"/>
    </source>
</evidence>
<dbReference type="EMBL" id="VIBQ01000017">
    <property type="protein sequence ID" value="KAB8360745.1"/>
    <property type="molecule type" value="Genomic_DNA"/>
</dbReference>
<feature type="compositionally biased region" description="Basic and acidic residues" evidence="1">
    <location>
        <begin position="171"/>
        <end position="187"/>
    </location>
</feature>
<keyword evidence="3" id="KW-1185">Reference proteome</keyword>
<evidence type="ECO:0000256" key="1">
    <source>
        <dbReference type="SAM" id="MobiDB-lite"/>
    </source>
</evidence>
<evidence type="ECO:0000313" key="2">
    <source>
        <dbReference type="EMBL" id="KAB8360745.1"/>
    </source>
</evidence>
<proteinExistence type="predicted"/>